<feature type="compositionally biased region" description="Pro residues" evidence="1">
    <location>
        <begin position="72"/>
        <end position="83"/>
    </location>
</feature>
<dbReference type="Proteomes" id="UP000298652">
    <property type="component" value="Chromosome 3"/>
</dbReference>
<reference evidence="2" key="1">
    <citation type="submission" date="2019-03" db="EMBL/GenBank/DDBJ databases">
        <title>WGS assembly of Setaria viridis.</title>
        <authorList>
            <person name="Huang P."/>
            <person name="Jenkins J."/>
            <person name="Grimwood J."/>
            <person name="Barry K."/>
            <person name="Healey A."/>
            <person name="Mamidi S."/>
            <person name="Sreedasyam A."/>
            <person name="Shu S."/>
            <person name="Feldman M."/>
            <person name="Wu J."/>
            <person name="Yu Y."/>
            <person name="Chen C."/>
            <person name="Johnson J."/>
            <person name="Rokhsar D."/>
            <person name="Baxter I."/>
            <person name="Schmutz J."/>
            <person name="Brutnell T."/>
            <person name="Kellogg E."/>
        </authorList>
    </citation>
    <scope>NUCLEOTIDE SEQUENCE [LARGE SCALE GENOMIC DNA]</scope>
</reference>
<feature type="compositionally biased region" description="Low complexity" evidence="1">
    <location>
        <begin position="33"/>
        <end position="50"/>
    </location>
</feature>
<sequence length="191" mass="21262">MPRALATEYPILYIYIPSVRSTGASVFFSSARRASPPSRRSSAPHSPAARDAARWPASRFAKPPSASRFEKPPPPFHPPPPRANPYELQRQLVAAASAADSASGVQSSFSIRRGRMRQHPRRPRRGRCHRNAVASVILFSDGQDNSSGGGGFFHGPRSLLDAAEIRPRRSLMWRPARWTRQREPRFGGRWG</sequence>
<dbReference type="AlphaFoldDB" id="A0A4U6VL69"/>
<gene>
    <name evidence="2" type="ORF">SEVIR_3G312400v2</name>
</gene>
<keyword evidence="3" id="KW-1185">Reference proteome</keyword>
<dbReference type="Gramene" id="TKW28349">
    <property type="protein sequence ID" value="TKW28349"/>
    <property type="gene ID" value="SEVIR_3G312400v2"/>
</dbReference>
<organism evidence="2 3">
    <name type="scientific">Setaria viridis</name>
    <name type="common">Green bristlegrass</name>
    <name type="synonym">Setaria italica subsp. viridis</name>
    <dbReference type="NCBI Taxonomy" id="4556"/>
    <lineage>
        <taxon>Eukaryota</taxon>
        <taxon>Viridiplantae</taxon>
        <taxon>Streptophyta</taxon>
        <taxon>Embryophyta</taxon>
        <taxon>Tracheophyta</taxon>
        <taxon>Spermatophyta</taxon>
        <taxon>Magnoliopsida</taxon>
        <taxon>Liliopsida</taxon>
        <taxon>Poales</taxon>
        <taxon>Poaceae</taxon>
        <taxon>PACMAD clade</taxon>
        <taxon>Panicoideae</taxon>
        <taxon>Panicodae</taxon>
        <taxon>Paniceae</taxon>
        <taxon>Cenchrinae</taxon>
        <taxon>Setaria</taxon>
    </lineage>
</organism>
<proteinExistence type="predicted"/>
<name>A0A4U6VL69_SETVI</name>
<evidence type="ECO:0000256" key="1">
    <source>
        <dbReference type="SAM" id="MobiDB-lite"/>
    </source>
</evidence>
<feature type="region of interest" description="Disordered" evidence="1">
    <location>
        <begin position="97"/>
        <end position="127"/>
    </location>
</feature>
<feature type="compositionally biased region" description="Low complexity" evidence="1">
    <location>
        <begin position="97"/>
        <end position="108"/>
    </location>
</feature>
<evidence type="ECO:0000313" key="3">
    <source>
        <dbReference type="Proteomes" id="UP000298652"/>
    </source>
</evidence>
<evidence type="ECO:0000313" key="2">
    <source>
        <dbReference type="EMBL" id="TKW28349.1"/>
    </source>
</evidence>
<accession>A0A4U6VL69</accession>
<dbReference type="EMBL" id="CM016554">
    <property type="protein sequence ID" value="TKW28349.1"/>
    <property type="molecule type" value="Genomic_DNA"/>
</dbReference>
<feature type="region of interest" description="Disordered" evidence="1">
    <location>
        <begin position="33"/>
        <end position="85"/>
    </location>
</feature>
<protein>
    <submittedName>
        <fullName evidence="2">Uncharacterized protein</fullName>
    </submittedName>
</protein>
<feature type="compositionally biased region" description="Basic residues" evidence="1">
    <location>
        <begin position="112"/>
        <end position="127"/>
    </location>
</feature>